<evidence type="ECO:0000256" key="6">
    <source>
        <dbReference type="ARBA" id="ARBA00022840"/>
    </source>
</evidence>
<dbReference type="PROSITE" id="PS50994">
    <property type="entry name" value="INTEGRASE"/>
    <property type="match status" value="1"/>
</dbReference>
<dbReference type="PANTHER" id="PTHR24349">
    <property type="entry name" value="SERINE/THREONINE-PROTEIN KINASE"/>
    <property type="match status" value="1"/>
</dbReference>
<comment type="caution">
    <text evidence="10">The sequence shown here is derived from an EMBL/GenBank/DDBJ whole genome shotgun (WGS) entry which is preliminary data.</text>
</comment>
<dbReference type="InterPro" id="IPR041588">
    <property type="entry name" value="Integrase_H2C2"/>
</dbReference>
<evidence type="ECO:0000256" key="7">
    <source>
        <dbReference type="SAM" id="MobiDB-lite"/>
    </source>
</evidence>
<dbReference type="Gene3D" id="1.10.510.10">
    <property type="entry name" value="Transferase(Phosphotransferase) domain 1"/>
    <property type="match status" value="1"/>
</dbReference>
<evidence type="ECO:0000259" key="8">
    <source>
        <dbReference type="PROSITE" id="PS50011"/>
    </source>
</evidence>
<gene>
    <name evidence="10" type="ORF">F3Y22_tig00020138pilonHSYRG00064</name>
</gene>
<name>A0A6A3BU26_HIBSY</name>
<evidence type="ECO:0000256" key="1">
    <source>
        <dbReference type="ARBA" id="ARBA00005354"/>
    </source>
</evidence>
<feature type="compositionally biased region" description="Basic and acidic residues" evidence="7">
    <location>
        <begin position="112"/>
        <end position="127"/>
    </location>
</feature>
<dbReference type="InterPro" id="IPR050205">
    <property type="entry name" value="CDPK_Ser/Thr_kinases"/>
</dbReference>
<dbReference type="SUPFAM" id="SSF53098">
    <property type="entry name" value="Ribonuclease H-like"/>
    <property type="match status" value="1"/>
</dbReference>
<dbReference type="AlphaFoldDB" id="A0A6A3BU26"/>
<evidence type="ECO:0000313" key="10">
    <source>
        <dbReference type="EMBL" id="KAE8720380.1"/>
    </source>
</evidence>
<protein>
    <submittedName>
        <fullName evidence="10">CDPK-related protein kinase</fullName>
    </submittedName>
</protein>
<evidence type="ECO:0000256" key="3">
    <source>
        <dbReference type="ARBA" id="ARBA00022679"/>
    </source>
</evidence>
<dbReference type="PROSITE" id="PS50011">
    <property type="entry name" value="PROTEIN_KINASE_DOM"/>
    <property type="match status" value="1"/>
</dbReference>
<feature type="domain" description="Integrase catalytic" evidence="9">
    <location>
        <begin position="588"/>
        <end position="701"/>
    </location>
</feature>
<keyword evidence="2" id="KW-0723">Serine/threonine-protein kinase</keyword>
<keyword evidence="4" id="KW-0547">Nucleotide-binding</keyword>
<dbReference type="Gene3D" id="1.10.340.70">
    <property type="match status" value="1"/>
</dbReference>
<dbReference type="InterPro" id="IPR011009">
    <property type="entry name" value="Kinase-like_dom_sf"/>
</dbReference>
<feature type="domain" description="Protein kinase" evidence="8">
    <location>
        <begin position="187"/>
        <end position="415"/>
    </location>
</feature>
<dbReference type="GO" id="GO:0004674">
    <property type="term" value="F:protein serine/threonine kinase activity"/>
    <property type="evidence" value="ECO:0007669"/>
    <property type="project" value="UniProtKB-KW"/>
</dbReference>
<dbReference type="GO" id="GO:0003676">
    <property type="term" value="F:nucleic acid binding"/>
    <property type="evidence" value="ECO:0007669"/>
    <property type="project" value="InterPro"/>
</dbReference>
<accession>A0A6A3BU26</accession>
<dbReference type="Pfam" id="PF00069">
    <property type="entry name" value="Pkinase"/>
    <property type="match status" value="2"/>
</dbReference>
<dbReference type="InterPro" id="IPR012337">
    <property type="entry name" value="RNaseH-like_sf"/>
</dbReference>
<organism evidence="10">
    <name type="scientific">Hibiscus syriacus</name>
    <name type="common">Rose of Sharon</name>
    <dbReference type="NCBI Taxonomy" id="106335"/>
    <lineage>
        <taxon>Eukaryota</taxon>
        <taxon>Viridiplantae</taxon>
        <taxon>Streptophyta</taxon>
        <taxon>Embryophyta</taxon>
        <taxon>Tracheophyta</taxon>
        <taxon>Spermatophyta</taxon>
        <taxon>Magnoliopsida</taxon>
        <taxon>eudicotyledons</taxon>
        <taxon>Gunneridae</taxon>
        <taxon>Pentapetalae</taxon>
        <taxon>rosids</taxon>
        <taxon>malvids</taxon>
        <taxon>Malvales</taxon>
        <taxon>Malvaceae</taxon>
        <taxon>Malvoideae</taxon>
        <taxon>Hibiscus</taxon>
    </lineage>
</organism>
<feature type="region of interest" description="Disordered" evidence="7">
    <location>
        <begin position="67"/>
        <end position="136"/>
    </location>
</feature>
<comment type="similarity">
    <text evidence="1">Belongs to the protein kinase superfamily. CAMK Ser/Thr protein kinase family. CaMK subfamily.</text>
</comment>
<sequence>MTQNPELSALHKQIEDLTLLVKNATDDTNPPKWWEEQDNRISSLEVRMNTYQGYVEQILGILIRKKDGLEPESPDSQQVKTSEPSKPDGKQPGAVTIINEKSGFTYQPEESEILKSKPDEPPQKPKADLQLGDSSGTKISQGALVDERRGSFGSLGSVTPRPRIELPIIEGTNPKGWIQKCIKFFHFYGVIAEERGAMAAMHNGEDFFMSNFVSALKEELKHRMTTTIVVEDVRREVKILQALIGHSNLVKFYDAFEDHDNVYIVMELCEGGELLDRMLARGGKYTEDDAKGEENSLLKAIDFGLSDFVRPDERLNDIVGSAYYVVPEVLHRSYGTEADVWSIGVIAYILLCGSRPLWARKKSGIFRAVLKADPNFNEPPWPSLSLEAEDFVKRLLIKDPRKRMTAAQALSHPWIQSIGNVKALSKTLTPDELFYLGEQFSLLEPKHGSITLENIKTTLMKNATDASSRGVGVILSQEGTYEDDLLAKEWICVLSIHPQSDSNWKYLGGILRYQSRVYVGFKGDLRFQILSNLHDSSQGGHSGVQATYQRIKAHFYWSGLKTMVVVYVRKCDNYQRIKVDHIPKTGLLQPLPVPNQAWEIITMDFTDGLPKSNQKNCILVMVDKFTKYTHFLPLSHPYTAMEVAHLYLDHIFKLHGQPNMAISDRDKTFISLFWHDLMKQLGTSTFYSTAYLPKTDGQTEQPSILATTLGKITRSSEDNFLSLILRDKDRFMEGVLLWLGEKKEKITERMNWEIQGMLGIRKDGNGLGILNDELGEMRTYDELEILPADKMETDEISFGLIQAVTQQCGLWRIP</sequence>
<dbReference type="InterPro" id="IPR036397">
    <property type="entry name" value="RNaseH_sf"/>
</dbReference>
<dbReference type="EMBL" id="VEPZ02000732">
    <property type="protein sequence ID" value="KAE8720380.1"/>
    <property type="molecule type" value="Genomic_DNA"/>
</dbReference>
<dbReference type="FunFam" id="1.10.510.10:FF:001864">
    <property type="entry name" value="Calcium-dependent protein kinase SK5"/>
    <property type="match status" value="1"/>
</dbReference>
<dbReference type="Pfam" id="PF17921">
    <property type="entry name" value="Integrase_H2C2"/>
    <property type="match status" value="1"/>
</dbReference>
<keyword evidence="6" id="KW-0067">ATP-binding</keyword>
<dbReference type="SUPFAM" id="SSF56112">
    <property type="entry name" value="Protein kinase-like (PK-like)"/>
    <property type="match status" value="1"/>
</dbReference>
<evidence type="ECO:0000256" key="4">
    <source>
        <dbReference type="ARBA" id="ARBA00022741"/>
    </source>
</evidence>
<proteinExistence type="inferred from homology"/>
<dbReference type="Gene3D" id="3.30.420.10">
    <property type="entry name" value="Ribonuclease H-like superfamily/Ribonuclease H"/>
    <property type="match status" value="1"/>
</dbReference>
<dbReference type="GO" id="GO:0015074">
    <property type="term" value="P:DNA integration"/>
    <property type="evidence" value="ECO:0007669"/>
    <property type="project" value="InterPro"/>
</dbReference>
<evidence type="ECO:0000259" key="9">
    <source>
        <dbReference type="PROSITE" id="PS50994"/>
    </source>
</evidence>
<dbReference type="InterPro" id="IPR000719">
    <property type="entry name" value="Prot_kinase_dom"/>
</dbReference>
<dbReference type="Gene3D" id="3.30.200.20">
    <property type="entry name" value="Phosphorylase Kinase, domain 1"/>
    <property type="match status" value="1"/>
</dbReference>
<reference evidence="10" key="1">
    <citation type="submission" date="2019-09" db="EMBL/GenBank/DDBJ databases">
        <title>Draft genome information of white flower Hibiscus syriacus.</title>
        <authorList>
            <person name="Kim Y.-M."/>
        </authorList>
    </citation>
    <scope>NUCLEOTIDE SEQUENCE [LARGE SCALE GENOMIC DNA]</scope>
    <source>
        <strain evidence="10">YM2019G1</strain>
        <tissue evidence="10">Leaf</tissue>
    </source>
</reference>
<dbReference type="FunFam" id="3.30.200.20:FF:001207">
    <property type="entry name" value="CDPK-related kinase 1"/>
    <property type="match status" value="1"/>
</dbReference>
<dbReference type="InterPro" id="IPR001584">
    <property type="entry name" value="Integrase_cat-core"/>
</dbReference>
<evidence type="ECO:0000256" key="2">
    <source>
        <dbReference type="ARBA" id="ARBA00022527"/>
    </source>
</evidence>
<dbReference type="GO" id="GO:0005524">
    <property type="term" value="F:ATP binding"/>
    <property type="evidence" value="ECO:0007669"/>
    <property type="project" value="UniProtKB-KW"/>
</dbReference>
<keyword evidence="5 10" id="KW-0418">Kinase</keyword>
<keyword evidence="3" id="KW-0808">Transferase</keyword>
<evidence type="ECO:0000256" key="5">
    <source>
        <dbReference type="ARBA" id="ARBA00022777"/>
    </source>
</evidence>